<feature type="transmembrane region" description="Helical" evidence="2">
    <location>
        <begin position="201"/>
        <end position="220"/>
    </location>
</feature>
<keyword evidence="2" id="KW-0472">Membrane</keyword>
<dbReference type="EMBL" id="QFWV02000008">
    <property type="protein sequence ID" value="RKF06014.1"/>
    <property type="molecule type" value="Genomic_DNA"/>
</dbReference>
<evidence type="ECO:0000313" key="4">
    <source>
        <dbReference type="Proteomes" id="UP000246132"/>
    </source>
</evidence>
<dbReference type="OrthoDB" id="100177at2"/>
<evidence type="ECO:0000256" key="1">
    <source>
        <dbReference type="SAM" id="MobiDB-lite"/>
    </source>
</evidence>
<keyword evidence="2" id="KW-1133">Transmembrane helix</keyword>
<dbReference type="RefSeq" id="WP_109767543.1">
    <property type="nucleotide sequence ID" value="NZ_CP159474.1"/>
</dbReference>
<protein>
    <submittedName>
        <fullName evidence="3">Uncharacterized protein</fullName>
    </submittedName>
</protein>
<dbReference type="Proteomes" id="UP000246132">
    <property type="component" value="Unassembled WGS sequence"/>
</dbReference>
<name>A0A3A8AH74_9HYPH</name>
<reference evidence="3 4" key="1">
    <citation type="journal article" date="2018" name="Int. J. Syst. Bacteriol.">
        <title>Oceaniradius stylonemae gen. nov., sp. nov., isolated from a red alga, Stylonema cornu-cervi.</title>
        <authorList>
            <person name="Jeong S."/>
        </authorList>
    </citation>
    <scope>NUCLEOTIDE SEQUENCE [LARGE SCALE GENOMIC DNA]</scope>
    <source>
        <strain evidence="3 4">StC1</strain>
    </source>
</reference>
<dbReference type="AlphaFoldDB" id="A0A3A8AH74"/>
<evidence type="ECO:0000313" key="3">
    <source>
        <dbReference type="EMBL" id="RKF06014.1"/>
    </source>
</evidence>
<accession>A0A3A8AH74</accession>
<keyword evidence="4" id="KW-1185">Reference proteome</keyword>
<sequence length="221" mass="23617">MNTANGTSSGSQNEPAVSPEEVRAALEVVVNSETLARADRARSLLAYLVKAEQNGEAARLKGFTIAQDVFGKDDDFDPAMDAVVRVQAGRLREHLTSFYAGEGKDEPVRITVPKGTYVPCYVRRPSAAGAASAPAARPNGSGGRPEAPRIVDFGASASAFKLDRTIEDAPLAATRSLSDKPPAGAQDALLSPFIVRNVKRFWLALAIIVLLLTVILFLVWR</sequence>
<proteinExistence type="predicted"/>
<feature type="compositionally biased region" description="Polar residues" evidence="1">
    <location>
        <begin position="1"/>
        <end position="15"/>
    </location>
</feature>
<organism evidence="3 4">
    <name type="scientific">Oceaniradius stylonematis</name>
    <dbReference type="NCBI Taxonomy" id="2184161"/>
    <lineage>
        <taxon>Bacteria</taxon>
        <taxon>Pseudomonadati</taxon>
        <taxon>Pseudomonadota</taxon>
        <taxon>Alphaproteobacteria</taxon>
        <taxon>Hyphomicrobiales</taxon>
        <taxon>Ahrensiaceae</taxon>
        <taxon>Oceaniradius</taxon>
    </lineage>
</organism>
<feature type="region of interest" description="Disordered" evidence="1">
    <location>
        <begin position="1"/>
        <end position="20"/>
    </location>
</feature>
<gene>
    <name evidence="3" type="ORF">DEM25_015810</name>
</gene>
<evidence type="ECO:0000256" key="2">
    <source>
        <dbReference type="SAM" id="Phobius"/>
    </source>
</evidence>
<comment type="caution">
    <text evidence="3">The sequence shown here is derived from an EMBL/GenBank/DDBJ whole genome shotgun (WGS) entry which is preliminary data.</text>
</comment>
<keyword evidence="2" id="KW-0812">Transmembrane</keyword>